<evidence type="ECO:0000313" key="2">
    <source>
        <dbReference type="Proteomes" id="UP000224871"/>
    </source>
</evidence>
<proteinExistence type="predicted"/>
<comment type="caution">
    <text evidence="1">The sequence shown here is derived from an EMBL/GenBank/DDBJ whole genome shotgun (WGS) entry which is preliminary data.</text>
</comment>
<organism evidence="1 2">
    <name type="scientific">Xenorhabdus innexi</name>
    <dbReference type="NCBI Taxonomy" id="290109"/>
    <lineage>
        <taxon>Bacteria</taxon>
        <taxon>Pseudomonadati</taxon>
        <taxon>Pseudomonadota</taxon>
        <taxon>Gammaproteobacteria</taxon>
        <taxon>Enterobacterales</taxon>
        <taxon>Morganellaceae</taxon>
        <taxon>Xenorhabdus</taxon>
    </lineage>
</organism>
<keyword evidence="2" id="KW-1185">Reference proteome</keyword>
<dbReference type="EMBL" id="NIBU01000100">
    <property type="protein sequence ID" value="PHM28132.1"/>
    <property type="molecule type" value="Genomic_DNA"/>
</dbReference>
<sequence>MKPVIAAADIGQQAVFAVPQNQLRTVAVGHPVELVLLGVMKCNGVVVAVTQG</sequence>
<protein>
    <submittedName>
        <fullName evidence="1">Uncharacterized protein</fullName>
    </submittedName>
</protein>
<accession>A0A2G0N099</accession>
<dbReference type="Proteomes" id="UP000224871">
    <property type="component" value="Unassembled WGS sequence"/>
</dbReference>
<name>A0A2G0N099_9GAMM</name>
<gene>
    <name evidence="1" type="ORF">Xinn_03884</name>
</gene>
<reference evidence="1 2" key="1">
    <citation type="journal article" date="2017" name="Nat. Microbiol.">
        <title>Natural product diversity associated with the nematode symbionts Photorhabdus and Xenorhabdus.</title>
        <authorList>
            <person name="Tobias N.J."/>
            <person name="Wolff H."/>
            <person name="Djahanschiri B."/>
            <person name="Grundmann F."/>
            <person name="Kronenwerth M."/>
            <person name="Shi Y.M."/>
            <person name="Simonyi S."/>
            <person name="Grun P."/>
            <person name="Shapiro-Ilan D."/>
            <person name="Pidot S.J."/>
            <person name="Stinear T.P."/>
            <person name="Ebersberger I."/>
            <person name="Bode H.B."/>
        </authorList>
    </citation>
    <scope>NUCLEOTIDE SEQUENCE [LARGE SCALE GENOMIC DNA]</scope>
    <source>
        <strain evidence="1 2">DSM 16336</strain>
    </source>
</reference>
<evidence type="ECO:0000313" key="1">
    <source>
        <dbReference type="EMBL" id="PHM28132.1"/>
    </source>
</evidence>